<dbReference type="AlphaFoldDB" id="A0A6J4Q577"/>
<protein>
    <submittedName>
        <fullName evidence="1">Uncharacterized protein</fullName>
    </submittedName>
</protein>
<gene>
    <name evidence="1" type="ORF">AVDCRST_MAG80-676</name>
</gene>
<dbReference type="EMBL" id="CADCVC010000056">
    <property type="protein sequence ID" value="CAA9432435.1"/>
    <property type="molecule type" value="Genomic_DNA"/>
</dbReference>
<name>A0A6J4Q577_9ACTN</name>
<accession>A0A6J4Q577</accession>
<reference evidence="1" key="1">
    <citation type="submission" date="2020-02" db="EMBL/GenBank/DDBJ databases">
        <authorList>
            <person name="Meier V. D."/>
        </authorList>
    </citation>
    <scope>NUCLEOTIDE SEQUENCE</scope>
    <source>
        <strain evidence="1">AVDCRST_MAG80</strain>
    </source>
</reference>
<evidence type="ECO:0000313" key="1">
    <source>
        <dbReference type="EMBL" id="CAA9432435.1"/>
    </source>
</evidence>
<proteinExistence type="predicted"/>
<organism evidence="1">
    <name type="scientific">uncultured Rubrobacteraceae bacterium</name>
    <dbReference type="NCBI Taxonomy" id="349277"/>
    <lineage>
        <taxon>Bacteria</taxon>
        <taxon>Bacillati</taxon>
        <taxon>Actinomycetota</taxon>
        <taxon>Rubrobacteria</taxon>
        <taxon>Rubrobacterales</taxon>
        <taxon>Rubrobacteraceae</taxon>
        <taxon>environmental samples</taxon>
    </lineage>
</organism>
<sequence length="63" mass="7053">MFAIRPFARSLRVFCAPSQRYRRLAFGSYGFGHTTVREPGDLRGTVVGKKGRFRVLYAKGGDA</sequence>